<comment type="caution">
    <text evidence="1">The sequence shown here is derived from an EMBL/GenBank/DDBJ whole genome shotgun (WGS) entry which is preliminary data.</text>
</comment>
<reference evidence="1 2" key="1">
    <citation type="journal article" date="2012" name="J. Bacteriol.">
        <title>Genome Sequence of "Candidatus Nitrosoarchaeum limnia" BG20, a Low-Salinity Ammonia-Oxidizing Archaeon from the San Francisco Bay Estuary.</title>
        <authorList>
            <person name="Mosier A.C."/>
            <person name="Allen E.E."/>
            <person name="Kim M."/>
            <person name="Ferriera S."/>
            <person name="Francis C.A."/>
        </authorList>
    </citation>
    <scope>NUCLEOTIDE SEQUENCE [LARGE SCALE GENOMIC DNA]</scope>
    <source>
        <strain evidence="1 2">BG20</strain>
    </source>
</reference>
<keyword evidence="2" id="KW-1185">Reference proteome</keyword>
<dbReference type="EMBL" id="AHJG01000134">
    <property type="protein sequence ID" value="EPA05825.1"/>
    <property type="molecule type" value="Genomic_DNA"/>
</dbReference>
<name>S2E3G4_9ARCH</name>
<accession>S2E3G4</accession>
<dbReference type="Proteomes" id="UP000014065">
    <property type="component" value="Unassembled WGS sequence"/>
</dbReference>
<sequence length="45" mass="5116">MKQIGDDFSDEDKGTCPNCKHTIKKHSNKELAECTLAFFKSNIKN</sequence>
<dbReference type="AlphaFoldDB" id="S2E3G4"/>
<gene>
    <name evidence="1" type="ORF">BG20_I0775</name>
</gene>
<evidence type="ECO:0000313" key="1">
    <source>
        <dbReference type="EMBL" id="EPA05825.1"/>
    </source>
</evidence>
<proteinExistence type="predicted"/>
<protein>
    <submittedName>
        <fullName evidence="1">Uncharacterized protein</fullName>
    </submittedName>
</protein>
<organism evidence="1 2">
    <name type="scientific">Candidatus Nitrosarchaeum limnium BG20</name>
    <dbReference type="NCBI Taxonomy" id="859192"/>
    <lineage>
        <taxon>Archaea</taxon>
        <taxon>Nitrososphaerota</taxon>
        <taxon>Nitrososphaeria</taxon>
        <taxon>Nitrosopumilales</taxon>
        <taxon>Nitrosopumilaceae</taxon>
        <taxon>Nitrosarchaeum</taxon>
    </lineage>
</organism>
<evidence type="ECO:0000313" key="2">
    <source>
        <dbReference type="Proteomes" id="UP000014065"/>
    </source>
</evidence>